<dbReference type="EMBL" id="LXQA010154424">
    <property type="protein sequence ID" value="MCI26630.1"/>
    <property type="molecule type" value="Genomic_DNA"/>
</dbReference>
<proteinExistence type="predicted"/>
<evidence type="ECO:0000313" key="1">
    <source>
        <dbReference type="EMBL" id="MCI26630.1"/>
    </source>
</evidence>
<keyword evidence="2" id="KW-1185">Reference proteome</keyword>
<evidence type="ECO:0000313" key="2">
    <source>
        <dbReference type="Proteomes" id="UP000265520"/>
    </source>
</evidence>
<name>A0A392QSN6_9FABA</name>
<organism evidence="1 2">
    <name type="scientific">Trifolium medium</name>
    <dbReference type="NCBI Taxonomy" id="97028"/>
    <lineage>
        <taxon>Eukaryota</taxon>
        <taxon>Viridiplantae</taxon>
        <taxon>Streptophyta</taxon>
        <taxon>Embryophyta</taxon>
        <taxon>Tracheophyta</taxon>
        <taxon>Spermatophyta</taxon>
        <taxon>Magnoliopsida</taxon>
        <taxon>eudicotyledons</taxon>
        <taxon>Gunneridae</taxon>
        <taxon>Pentapetalae</taxon>
        <taxon>rosids</taxon>
        <taxon>fabids</taxon>
        <taxon>Fabales</taxon>
        <taxon>Fabaceae</taxon>
        <taxon>Papilionoideae</taxon>
        <taxon>50 kb inversion clade</taxon>
        <taxon>NPAAA clade</taxon>
        <taxon>Hologalegina</taxon>
        <taxon>IRL clade</taxon>
        <taxon>Trifolieae</taxon>
        <taxon>Trifolium</taxon>
    </lineage>
</organism>
<dbReference type="Proteomes" id="UP000265520">
    <property type="component" value="Unassembled WGS sequence"/>
</dbReference>
<protein>
    <submittedName>
        <fullName evidence="1">Uncharacterized protein</fullName>
    </submittedName>
</protein>
<comment type="caution">
    <text evidence="1">The sequence shown here is derived from an EMBL/GenBank/DDBJ whole genome shotgun (WGS) entry which is preliminary data.</text>
</comment>
<reference evidence="1 2" key="1">
    <citation type="journal article" date="2018" name="Front. Plant Sci.">
        <title>Red Clover (Trifolium pratense) and Zigzag Clover (T. medium) - A Picture of Genomic Similarities and Differences.</title>
        <authorList>
            <person name="Dluhosova J."/>
            <person name="Istvanek J."/>
            <person name="Nedelnik J."/>
            <person name="Repkova J."/>
        </authorList>
    </citation>
    <scope>NUCLEOTIDE SEQUENCE [LARGE SCALE GENOMIC DNA]</scope>
    <source>
        <strain evidence="2">cv. 10/8</strain>
        <tissue evidence="1">Leaf</tissue>
    </source>
</reference>
<dbReference type="AlphaFoldDB" id="A0A392QSN6"/>
<feature type="non-terminal residue" evidence="1">
    <location>
        <position position="1"/>
    </location>
</feature>
<sequence>IYVEERTPLPAPSCKLAIAAAKHGFPSEGQPVV</sequence>
<accession>A0A392QSN6</accession>